<dbReference type="EMBL" id="JAGIOE010000001">
    <property type="protein sequence ID" value="MBP2372115.1"/>
    <property type="molecule type" value="Genomic_DNA"/>
</dbReference>
<evidence type="ECO:0000256" key="2">
    <source>
        <dbReference type="SAM" id="Phobius"/>
    </source>
</evidence>
<keyword evidence="2" id="KW-0472">Membrane</keyword>
<name>A0ABS4W7G5_9MICC</name>
<dbReference type="RefSeq" id="WP_209905471.1">
    <property type="nucleotide sequence ID" value="NZ_BAAAMI010000009.1"/>
</dbReference>
<feature type="region of interest" description="Disordered" evidence="1">
    <location>
        <begin position="57"/>
        <end position="83"/>
    </location>
</feature>
<accession>A0ABS4W7G5</accession>
<evidence type="ECO:0000256" key="1">
    <source>
        <dbReference type="SAM" id="MobiDB-lite"/>
    </source>
</evidence>
<organism evidence="3 4">
    <name type="scientific">Paeniglutamicibacter psychrophenolicus</name>
    <dbReference type="NCBI Taxonomy" id="257454"/>
    <lineage>
        <taxon>Bacteria</taxon>
        <taxon>Bacillati</taxon>
        <taxon>Actinomycetota</taxon>
        <taxon>Actinomycetes</taxon>
        <taxon>Micrococcales</taxon>
        <taxon>Micrococcaceae</taxon>
        <taxon>Paeniglutamicibacter</taxon>
    </lineage>
</organism>
<comment type="caution">
    <text evidence="3">The sequence shown here is derived from an EMBL/GenBank/DDBJ whole genome shotgun (WGS) entry which is preliminary data.</text>
</comment>
<gene>
    <name evidence="3" type="ORF">JOF46_000027</name>
</gene>
<evidence type="ECO:0000313" key="4">
    <source>
        <dbReference type="Proteomes" id="UP000766570"/>
    </source>
</evidence>
<keyword evidence="2" id="KW-0812">Transmembrane</keyword>
<reference evidence="3 4" key="1">
    <citation type="submission" date="2021-03" db="EMBL/GenBank/DDBJ databases">
        <title>Sequencing the genomes of 1000 actinobacteria strains.</title>
        <authorList>
            <person name="Klenk H.-P."/>
        </authorList>
    </citation>
    <scope>NUCLEOTIDE SEQUENCE [LARGE SCALE GENOMIC DNA]</scope>
    <source>
        <strain evidence="3 4">DSM 15454</strain>
    </source>
</reference>
<keyword evidence="4" id="KW-1185">Reference proteome</keyword>
<keyword evidence="2" id="KW-1133">Transmembrane helix</keyword>
<proteinExistence type="predicted"/>
<dbReference type="Proteomes" id="UP000766570">
    <property type="component" value="Unassembled WGS sequence"/>
</dbReference>
<evidence type="ECO:0000313" key="3">
    <source>
        <dbReference type="EMBL" id="MBP2372115.1"/>
    </source>
</evidence>
<sequence>MNTLPTPPANDELDPSLAALLRGSDPCGAEHEGALARSRAHTAAIPDGDYVPVFSQRPSPVAPGPARGGALAEETGRHPRSRTQRRAVAILAVAAAGAIVAGVGVFGPWGGAPQPAAPPAVAPTPTPTPSESYFNPDDNARLNAFSEAGGVRITGWLRPALPSDAPVARGTGWLLMPFAVSGQGEALFQATDPWLPIALDASDAAALGDQAGDGMLVVVASTDAKPGLITPVPGPYGVMVSDPARLAADSVGEARSLKTLGGTYLQRPDVEYNGTVLAQFATFKMAYAYTGKPSGTTERFKAKAFHSHTDAQARSCIAASTRQGVKILSFPEGSTASASIAEFAGQESPVAGYPLRIMPRDGWLGEGDDSTFILDTGDTPTSDFTGFPTARNATCGEYSGEVVLFRAVAK</sequence>
<protein>
    <submittedName>
        <fullName evidence="3">Uncharacterized protein</fullName>
    </submittedName>
</protein>
<feature type="transmembrane region" description="Helical" evidence="2">
    <location>
        <begin position="87"/>
        <end position="109"/>
    </location>
</feature>